<proteinExistence type="predicted"/>
<evidence type="ECO:0000313" key="1">
    <source>
        <dbReference type="EMBL" id="MCF0266409.1"/>
    </source>
</evidence>
<dbReference type="RefSeq" id="WP_234624082.1">
    <property type="nucleotide sequence ID" value="NZ_JAHWXT010000007.1"/>
</dbReference>
<sequence>MKTIYQNEKFSLKTHHTIPHEEVALQNIDFWIIIDGQTFWGSATTTENIQYLMQKNKQTGACALGAYHWQSNTIILGEFTVECLAIAVADILEDESLAVDQVFYLIPNDNE</sequence>
<accession>A0A8X8KDX2</accession>
<evidence type="ECO:0000313" key="2">
    <source>
        <dbReference type="Proteomes" id="UP000887320"/>
    </source>
</evidence>
<dbReference type="EMBL" id="JAHWXT010000007">
    <property type="protein sequence ID" value="MCF0266409.1"/>
    <property type="molecule type" value="Genomic_DNA"/>
</dbReference>
<protein>
    <submittedName>
        <fullName evidence="1">Uncharacterized protein</fullName>
    </submittedName>
</protein>
<dbReference type="Proteomes" id="UP000887320">
    <property type="component" value="Unassembled WGS sequence"/>
</dbReference>
<gene>
    <name evidence="1" type="ORF">KW868_18320</name>
</gene>
<reference evidence="1" key="1">
    <citation type="submission" date="2021-07" db="EMBL/GenBank/DDBJ databases">
        <authorList>
            <person name="Fernandez M."/>
            <person name="Pereira P."/>
            <person name="Torres Tejerizo G.A."/>
            <person name="Gonzalez P."/>
            <person name="Agostini E."/>
        </authorList>
    </citation>
    <scope>NUCLEOTIDE SEQUENCE</scope>
    <source>
        <strain evidence="1">SFC 500-1A</strain>
    </source>
</reference>
<name>A0A8X8KDX2_ACIGI</name>
<organism evidence="1 2">
    <name type="scientific">Acinetobacter guillouiae</name>
    <name type="common">Acinetobacter genomosp. 11</name>
    <dbReference type="NCBI Taxonomy" id="106649"/>
    <lineage>
        <taxon>Bacteria</taxon>
        <taxon>Pseudomonadati</taxon>
        <taxon>Pseudomonadota</taxon>
        <taxon>Gammaproteobacteria</taxon>
        <taxon>Moraxellales</taxon>
        <taxon>Moraxellaceae</taxon>
        <taxon>Acinetobacter</taxon>
    </lineage>
</organism>
<comment type="caution">
    <text evidence="1">The sequence shown here is derived from an EMBL/GenBank/DDBJ whole genome shotgun (WGS) entry which is preliminary data.</text>
</comment>
<dbReference type="AlphaFoldDB" id="A0A8X8KDX2"/>